<evidence type="ECO:0000256" key="3">
    <source>
        <dbReference type="ARBA" id="ARBA00022603"/>
    </source>
</evidence>
<dbReference type="PANTHER" id="PTHR45660:SF46">
    <property type="entry name" value="HISTONE-LYSINE N-METHYLTRANSFERASE, H3 LYSINE-9 SPECIFIC SUVH6"/>
    <property type="match status" value="1"/>
</dbReference>
<dbReference type="GO" id="GO:0005634">
    <property type="term" value="C:nucleus"/>
    <property type="evidence" value="ECO:0007669"/>
    <property type="project" value="UniProtKB-SubCell"/>
</dbReference>
<feature type="domain" description="Pre-SET" evidence="10">
    <location>
        <begin position="648"/>
        <end position="710"/>
    </location>
</feature>
<evidence type="ECO:0000259" key="12">
    <source>
        <dbReference type="PROSITE" id="PS51015"/>
    </source>
</evidence>
<keyword evidence="5" id="KW-0949">S-adenosyl-L-methionine</keyword>
<keyword evidence="3 13" id="KW-0489">Methyltransferase</keyword>
<dbReference type="InterPro" id="IPR001214">
    <property type="entry name" value="SET_dom"/>
</dbReference>
<dbReference type="SUPFAM" id="SSF82199">
    <property type="entry name" value="SET domain"/>
    <property type="match status" value="1"/>
</dbReference>
<dbReference type="Pfam" id="PF02182">
    <property type="entry name" value="SAD_SRA"/>
    <property type="match status" value="1"/>
</dbReference>
<dbReference type="InterPro" id="IPR015947">
    <property type="entry name" value="PUA-like_sf"/>
</dbReference>
<dbReference type="AlphaFoldDB" id="A0AAD8HLF8"/>
<dbReference type="PROSITE" id="PS50280">
    <property type="entry name" value="SET"/>
    <property type="match status" value="1"/>
</dbReference>
<dbReference type="GO" id="GO:0005694">
    <property type="term" value="C:chromosome"/>
    <property type="evidence" value="ECO:0007669"/>
    <property type="project" value="UniProtKB-SubCell"/>
</dbReference>
<feature type="domain" description="YDG" evidence="12">
    <location>
        <begin position="440"/>
        <end position="581"/>
    </location>
</feature>
<feature type="domain" description="SET" evidence="9">
    <location>
        <begin position="713"/>
        <end position="829"/>
    </location>
</feature>
<dbReference type="Gene3D" id="2.170.270.10">
    <property type="entry name" value="SET domain"/>
    <property type="match status" value="1"/>
</dbReference>
<dbReference type="PROSITE" id="PS51575">
    <property type="entry name" value="SAM_MT43_SUVAR39_2"/>
    <property type="match status" value="1"/>
</dbReference>
<dbReference type="PROSITE" id="PS50867">
    <property type="entry name" value="PRE_SET"/>
    <property type="match status" value="1"/>
</dbReference>
<proteinExistence type="predicted"/>
<comment type="caution">
    <text evidence="13">The sequence shown here is derived from an EMBL/GenBank/DDBJ whole genome shotgun (WGS) entry which is preliminary data.</text>
</comment>
<dbReference type="SMART" id="SM00317">
    <property type="entry name" value="SET"/>
    <property type="match status" value="1"/>
</dbReference>
<dbReference type="PROSITE" id="PS51015">
    <property type="entry name" value="YDG"/>
    <property type="match status" value="1"/>
</dbReference>
<evidence type="ECO:0000313" key="14">
    <source>
        <dbReference type="Proteomes" id="UP001237642"/>
    </source>
</evidence>
<dbReference type="SUPFAM" id="SSF88697">
    <property type="entry name" value="PUA domain-like"/>
    <property type="match status" value="1"/>
</dbReference>
<dbReference type="PANTHER" id="PTHR45660">
    <property type="entry name" value="HISTONE-LYSINE N-METHYLTRANSFERASE SETMAR"/>
    <property type="match status" value="1"/>
</dbReference>
<dbReference type="Pfam" id="PF00856">
    <property type="entry name" value="SET"/>
    <property type="match status" value="1"/>
</dbReference>
<feature type="domain" description="Post-SET" evidence="11">
    <location>
        <begin position="843"/>
        <end position="859"/>
    </location>
</feature>
<evidence type="ECO:0000256" key="1">
    <source>
        <dbReference type="ARBA" id="ARBA00004286"/>
    </source>
</evidence>
<dbReference type="GO" id="GO:0042054">
    <property type="term" value="F:histone methyltransferase activity"/>
    <property type="evidence" value="ECO:0007669"/>
    <property type="project" value="InterPro"/>
</dbReference>
<dbReference type="GO" id="GO:0003690">
    <property type="term" value="F:double-stranded DNA binding"/>
    <property type="evidence" value="ECO:0007669"/>
    <property type="project" value="TreeGrafter"/>
</dbReference>
<dbReference type="GO" id="GO:0032259">
    <property type="term" value="P:methylation"/>
    <property type="evidence" value="ECO:0007669"/>
    <property type="project" value="UniProtKB-KW"/>
</dbReference>
<reference evidence="13" key="1">
    <citation type="submission" date="2023-02" db="EMBL/GenBank/DDBJ databases">
        <title>Genome of toxic invasive species Heracleum sosnowskyi carries increased number of genes despite the absence of recent whole-genome duplications.</title>
        <authorList>
            <person name="Schelkunov M."/>
            <person name="Shtratnikova V."/>
            <person name="Makarenko M."/>
            <person name="Klepikova A."/>
            <person name="Omelchenko D."/>
            <person name="Novikova G."/>
            <person name="Obukhova E."/>
            <person name="Bogdanov V."/>
            <person name="Penin A."/>
            <person name="Logacheva M."/>
        </authorList>
    </citation>
    <scope>NUCLEOTIDE SEQUENCE</scope>
    <source>
        <strain evidence="13">Hsosn_3</strain>
        <tissue evidence="13">Leaf</tissue>
    </source>
</reference>
<dbReference type="InterPro" id="IPR003105">
    <property type="entry name" value="SRA_YDG"/>
</dbReference>
<dbReference type="InterPro" id="IPR036987">
    <property type="entry name" value="SRA-YDG_sf"/>
</dbReference>
<keyword evidence="14" id="KW-1185">Reference proteome</keyword>
<evidence type="ECO:0000259" key="9">
    <source>
        <dbReference type="PROSITE" id="PS50280"/>
    </source>
</evidence>
<evidence type="ECO:0000256" key="7">
    <source>
        <dbReference type="ARBA" id="ARBA00023242"/>
    </source>
</evidence>
<evidence type="ECO:0000259" key="10">
    <source>
        <dbReference type="PROSITE" id="PS50867"/>
    </source>
</evidence>
<sequence>MMTNLVSERSPSKLLSGKRPFEYGTSGARFVRGFKRPKVSAIRQFPPGCGPAARGVRETCNEGGMLDKTSRERSKAGPREPLAEMLPTKVINSDESMKPSVEMLPKKLKSEPMKPRVKVLPNELISDAIKPPALQGNTFFGNVDTRFLRVPEKVDLIKERNNNSIRKPIDMLCGSSTSPRPSSLLSKKYPCPKFRKGVTVIRDFPRGCGRRNLDVSSKCDVLPGNKSIDAEPGMFQAIDEKIKIDGAKSCRVVTNGRDSEEYISYKLSDGFTGAMVPVVNDSINVAHLDGGIVSAAEQGVRTSGCMEATGATDGCSDKKCKIIVNNGSHSLLLKHFDTKSNFVDMESGRYNALPDQKHNNALSVKASDQLRNNGHYEALCRTKSQEVLDLFQQTLNKRLLEIEHEEKSTGKKKTSNLYMDIAMILKDQKKWMYMNKKLLGAIPGIEIGDQFRYRAELVVVGLHIQFSAGIDYMEKDGKKIATSIVSSGRYSRDKELPDVLVYSGEGGNHIMGQKNSKDQALVRGNLALKNSMDEKSPVRVIRGRRSCKCATFTYDGLYLVTKFWEERAKNGNLVYLFQLNRMQGQRKLNSSTLQKVGKSKARHALMNDISWGKENIPIRVYNDIDDDKPPTFDYITKMIYPQPLVSLSGCHCIDGCSDHVQCSCIIKNGSMVPFNENGALLEAKPETIVHECGPWCKCPPSCKNRVSQHGIKFQLEVFKTKAKGWGVRSRNFILSGSFICEYVGELLNDKQAEERIGLDEYLFDIGDEDGFAIDAARVGNIGRFINHSCSPNLFAQDVLYDHDDKMMPHVMLFATQNIPPFRELTYHYNYKIDHVYDSNGNVKKKTCNCGDAGCTGRLY</sequence>
<dbReference type="SMART" id="SM00466">
    <property type="entry name" value="SRA"/>
    <property type="match status" value="1"/>
</dbReference>
<dbReference type="InterPro" id="IPR003616">
    <property type="entry name" value="Post-SET_dom"/>
</dbReference>
<dbReference type="Pfam" id="PF05033">
    <property type="entry name" value="Pre-SET"/>
    <property type="match status" value="1"/>
</dbReference>
<dbReference type="InterPro" id="IPR025794">
    <property type="entry name" value="H3-K9-MeTrfase_plant"/>
</dbReference>
<dbReference type="InterPro" id="IPR046341">
    <property type="entry name" value="SET_dom_sf"/>
</dbReference>
<dbReference type="SMART" id="SM00468">
    <property type="entry name" value="PreSET"/>
    <property type="match status" value="1"/>
</dbReference>
<dbReference type="GO" id="GO:0008270">
    <property type="term" value="F:zinc ion binding"/>
    <property type="evidence" value="ECO:0007669"/>
    <property type="project" value="InterPro"/>
</dbReference>
<accession>A0AAD8HLF8</accession>
<evidence type="ECO:0000313" key="13">
    <source>
        <dbReference type="EMBL" id="KAK1369410.1"/>
    </source>
</evidence>
<evidence type="ECO:0000256" key="2">
    <source>
        <dbReference type="ARBA" id="ARBA00022454"/>
    </source>
</evidence>
<reference evidence="13" key="2">
    <citation type="submission" date="2023-05" db="EMBL/GenBank/DDBJ databases">
        <authorList>
            <person name="Schelkunov M.I."/>
        </authorList>
    </citation>
    <scope>NUCLEOTIDE SEQUENCE</scope>
    <source>
        <strain evidence="13">Hsosn_3</strain>
        <tissue evidence="13">Leaf</tissue>
    </source>
</reference>
<evidence type="ECO:0000256" key="4">
    <source>
        <dbReference type="ARBA" id="ARBA00022679"/>
    </source>
</evidence>
<keyword evidence="4" id="KW-0808">Transferase</keyword>
<evidence type="ECO:0000259" key="11">
    <source>
        <dbReference type="PROSITE" id="PS50868"/>
    </source>
</evidence>
<name>A0AAD8HLF8_9APIA</name>
<dbReference type="InterPro" id="IPR051357">
    <property type="entry name" value="H3K9_HMTase_SUVAR3-9"/>
</dbReference>
<evidence type="ECO:0000256" key="5">
    <source>
        <dbReference type="ARBA" id="ARBA00022691"/>
    </source>
</evidence>
<dbReference type="Proteomes" id="UP001237642">
    <property type="component" value="Unassembled WGS sequence"/>
</dbReference>
<gene>
    <name evidence="13" type="ORF">POM88_035502</name>
</gene>
<dbReference type="Gene3D" id="2.30.280.10">
    <property type="entry name" value="SRA-YDG"/>
    <property type="match status" value="1"/>
</dbReference>
<dbReference type="InterPro" id="IPR007728">
    <property type="entry name" value="Pre-SET_dom"/>
</dbReference>
<protein>
    <submittedName>
        <fullName evidence="13">Histone H3-K9 methyltransferase</fullName>
    </submittedName>
</protein>
<dbReference type="PROSITE" id="PS50868">
    <property type="entry name" value="POST_SET"/>
    <property type="match status" value="1"/>
</dbReference>
<comment type="subcellular location">
    <subcellularLocation>
        <location evidence="1">Chromosome</location>
    </subcellularLocation>
    <subcellularLocation>
        <location evidence="8">Nucleus</location>
    </subcellularLocation>
</comment>
<dbReference type="EMBL" id="JAUIZM010000008">
    <property type="protein sequence ID" value="KAK1369410.1"/>
    <property type="molecule type" value="Genomic_DNA"/>
</dbReference>
<evidence type="ECO:0000256" key="8">
    <source>
        <dbReference type="PROSITE-ProRule" id="PRU00358"/>
    </source>
</evidence>
<evidence type="ECO:0000256" key="6">
    <source>
        <dbReference type="ARBA" id="ARBA00022853"/>
    </source>
</evidence>
<keyword evidence="2" id="KW-0158">Chromosome</keyword>
<keyword evidence="6" id="KW-0156">Chromatin regulator</keyword>
<keyword evidence="7 8" id="KW-0539">Nucleus</keyword>
<organism evidence="13 14">
    <name type="scientific">Heracleum sosnowskyi</name>
    <dbReference type="NCBI Taxonomy" id="360622"/>
    <lineage>
        <taxon>Eukaryota</taxon>
        <taxon>Viridiplantae</taxon>
        <taxon>Streptophyta</taxon>
        <taxon>Embryophyta</taxon>
        <taxon>Tracheophyta</taxon>
        <taxon>Spermatophyta</taxon>
        <taxon>Magnoliopsida</taxon>
        <taxon>eudicotyledons</taxon>
        <taxon>Gunneridae</taxon>
        <taxon>Pentapetalae</taxon>
        <taxon>asterids</taxon>
        <taxon>campanulids</taxon>
        <taxon>Apiales</taxon>
        <taxon>Apiaceae</taxon>
        <taxon>Apioideae</taxon>
        <taxon>apioid superclade</taxon>
        <taxon>Tordylieae</taxon>
        <taxon>Tordyliinae</taxon>
        <taxon>Heracleum</taxon>
    </lineage>
</organism>